<dbReference type="GO" id="GO:0006355">
    <property type="term" value="P:regulation of DNA-templated transcription"/>
    <property type="evidence" value="ECO:0007669"/>
    <property type="project" value="InterPro"/>
</dbReference>
<evidence type="ECO:0000256" key="6">
    <source>
        <dbReference type="PROSITE-ProRule" id="PRU00169"/>
    </source>
</evidence>
<dbReference type="SUPFAM" id="SSF46894">
    <property type="entry name" value="C-terminal effector domain of the bipartite response regulators"/>
    <property type="match status" value="1"/>
</dbReference>
<dbReference type="GO" id="GO:0032993">
    <property type="term" value="C:protein-DNA complex"/>
    <property type="evidence" value="ECO:0007669"/>
    <property type="project" value="TreeGrafter"/>
</dbReference>
<protein>
    <submittedName>
        <fullName evidence="10">Response regulator transcription factor</fullName>
    </submittedName>
</protein>
<dbReference type="InterPro" id="IPR001867">
    <property type="entry name" value="OmpR/PhoB-type_DNA-bd"/>
</dbReference>
<dbReference type="AlphaFoldDB" id="A0A850R161"/>
<evidence type="ECO:0000259" key="9">
    <source>
        <dbReference type="PROSITE" id="PS51755"/>
    </source>
</evidence>
<dbReference type="PANTHER" id="PTHR48111:SF40">
    <property type="entry name" value="PHOSPHATE REGULON TRANSCRIPTIONAL REGULATORY PROTEIN PHOB"/>
    <property type="match status" value="1"/>
</dbReference>
<dbReference type="FunFam" id="3.40.50.2300:FF:000001">
    <property type="entry name" value="DNA-binding response regulator PhoB"/>
    <property type="match status" value="1"/>
</dbReference>
<evidence type="ECO:0000313" key="10">
    <source>
        <dbReference type="EMBL" id="NVY96829.1"/>
    </source>
</evidence>
<feature type="domain" description="OmpR/PhoB-type" evidence="9">
    <location>
        <begin position="124"/>
        <end position="228"/>
    </location>
</feature>
<dbReference type="SMART" id="SM00862">
    <property type="entry name" value="Trans_reg_C"/>
    <property type="match status" value="1"/>
</dbReference>
<dbReference type="GO" id="GO:0005829">
    <property type="term" value="C:cytosol"/>
    <property type="evidence" value="ECO:0007669"/>
    <property type="project" value="TreeGrafter"/>
</dbReference>
<dbReference type="InterPro" id="IPR011006">
    <property type="entry name" value="CheY-like_superfamily"/>
</dbReference>
<dbReference type="SMART" id="SM00448">
    <property type="entry name" value="REC"/>
    <property type="match status" value="1"/>
</dbReference>
<feature type="DNA-binding region" description="OmpR/PhoB-type" evidence="7">
    <location>
        <begin position="124"/>
        <end position="228"/>
    </location>
</feature>
<keyword evidence="11" id="KW-1185">Reference proteome</keyword>
<dbReference type="CDD" id="cd00383">
    <property type="entry name" value="trans_reg_C"/>
    <property type="match status" value="1"/>
</dbReference>
<dbReference type="SUPFAM" id="SSF52172">
    <property type="entry name" value="CheY-like"/>
    <property type="match status" value="1"/>
</dbReference>
<keyword evidence="4 7" id="KW-0238">DNA-binding</keyword>
<dbReference type="Gene3D" id="3.40.50.2300">
    <property type="match status" value="1"/>
</dbReference>
<evidence type="ECO:0000256" key="5">
    <source>
        <dbReference type="ARBA" id="ARBA00023163"/>
    </source>
</evidence>
<evidence type="ECO:0000256" key="2">
    <source>
        <dbReference type="ARBA" id="ARBA00023012"/>
    </source>
</evidence>
<evidence type="ECO:0000256" key="4">
    <source>
        <dbReference type="ARBA" id="ARBA00023125"/>
    </source>
</evidence>
<evidence type="ECO:0000256" key="3">
    <source>
        <dbReference type="ARBA" id="ARBA00023015"/>
    </source>
</evidence>
<dbReference type="Pfam" id="PF00486">
    <property type="entry name" value="Trans_reg_C"/>
    <property type="match status" value="1"/>
</dbReference>
<dbReference type="EMBL" id="JABZEC010000005">
    <property type="protein sequence ID" value="NVY96829.1"/>
    <property type="molecule type" value="Genomic_DNA"/>
</dbReference>
<keyword evidence="3" id="KW-0805">Transcription regulation</keyword>
<keyword evidence="2" id="KW-0902">Two-component regulatory system</keyword>
<name>A0A850R161_9LACO</name>
<keyword evidence="5" id="KW-0804">Transcription</keyword>
<dbReference type="PANTHER" id="PTHR48111">
    <property type="entry name" value="REGULATOR OF RPOS"/>
    <property type="match status" value="1"/>
</dbReference>
<dbReference type="PROSITE" id="PS51755">
    <property type="entry name" value="OMPR_PHOB"/>
    <property type="match status" value="1"/>
</dbReference>
<dbReference type="Gene3D" id="6.10.250.690">
    <property type="match status" value="1"/>
</dbReference>
<gene>
    <name evidence="10" type="ORF">HU830_06625</name>
</gene>
<dbReference type="Gene3D" id="1.10.10.10">
    <property type="entry name" value="Winged helix-like DNA-binding domain superfamily/Winged helix DNA-binding domain"/>
    <property type="match status" value="1"/>
</dbReference>
<comment type="caution">
    <text evidence="10">The sequence shown here is derived from an EMBL/GenBank/DDBJ whole genome shotgun (WGS) entry which is preliminary data.</text>
</comment>
<organism evidence="10 11">
    <name type="scientific">Bombilactobacillus apium</name>
    <dbReference type="NCBI Taxonomy" id="2675299"/>
    <lineage>
        <taxon>Bacteria</taxon>
        <taxon>Bacillati</taxon>
        <taxon>Bacillota</taxon>
        <taxon>Bacilli</taxon>
        <taxon>Lactobacillales</taxon>
        <taxon>Lactobacillaceae</taxon>
        <taxon>Bombilactobacillus</taxon>
    </lineage>
</organism>
<keyword evidence="1 6" id="KW-0597">Phosphoprotein</keyword>
<evidence type="ECO:0000256" key="1">
    <source>
        <dbReference type="ARBA" id="ARBA00022553"/>
    </source>
</evidence>
<evidence type="ECO:0000259" key="8">
    <source>
        <dbReference type="PROSITE" id="PS50110"/>
    </source>
</evidence>
<dbReference type="PROSITE" id="PS50110">
    <property type="entry name" value="RESPONSE_REGULATORY"/>
    <property type="match status" value="1"/>
</dbReference>
<dbReference type="Proteomes" id="UP000563523">
    <property type="component" value="Unassembled WGS sequence"/>
</dbReference>
<dbReference type="InterPro" id="IPR016032">
    <property type="entry name" value="Sig_transdc_resp-reg_C-effctor"/>
</dbReference>
<dbReference type="GO" id="GO:0000976">
    <property type="term" value="F:transcription cis-regulatory region binding"/>
    <property type="evidence" value="ECO:0007669"/>
    <property type="project" value="TreeGrafter"/>
</dbReference>
<dbReference type="GO" id="GO:0000156">
    <property type="term" value="F:phosphorelay response regulator activity"/>
    <property type="evidence" value="ECO:0007669"/>
    <property type="project" value="TreeGrafter"/>
</dbReference>
<accession>A0A850R161</accession>
<dbReference type="InterPro" id="IPR001789">
    <property type="entry name" value="Sig_transdc_resp-reg_receiver"/>
</dbReference>
<feature type="domain" description="Response regulatory" evidence="8">
    <location>
        <begin position="3"/>
        <end position="117"/>
    </location>
</feature>
<proteinExistence type="predicted"/>
<dbReference type="RefSeq" id="WP_176942983.1">
    <property type="nucleotide sequence ID" value="NZ_JABZEC010000005.1"/>
</dbReference>
<dbReference type="InterPro" id="IPR036388">
    <property type="entry name" value="WH-like_DNA-bd_sf"/>
</dbReference>
<dbReference type="InterPro" id="IPR039420">
    <property type="entry name" value="WalR-like"/>
</dbReference>
<sequence>MTTILVVDDELALLELLRYNLEQQQFQVVTAADGQKALELLEQQPFDLVILDLMLPIVSGWEVIQRLRARQMSLPVLMLSALDKAPDKVRGLNLGADDYLAKPFDLAELISRIQALLRRSQLPARVIKSSSKPTFVIDEANFCIYQNQQLLNLTKTEYQILYLLCQEANRVVTRPQIAQALWGSGIWNSSTSRAIDIQISHLRDKIEQNSKQPQYLKTVRGFGYRLLNQKE</sequence>
<reference evidence="10 11" key="1">
    <citation type="submission" date="2020-06" db="EMBL/GenBank/DDBJ databases">
        <authorList>
            <person name="Kang J."/>
        </authorList>
    </citation>
    <scope>NUCLEOTIDE SEQUENCE [LARGE SCALE GENOMIC DNA]</scope>
    <source>
        <strain evidence="10 11">DCY120</strain>
    </source>
</reference>
<evidence type="ECO:0000313" key="11">
    <source>
        <dbReference type="Proteomes" id="UP000563523"/>
    </source>
</evidence>
<evidence type="ECO:0000256" key="7">
    <source>
        <dbReference type="PROSITE-ProRule" id="PRU01091"/>
    </source>
</evidence>
<dbReference type="Pfam" id="PF00072">
    <property type="entry name" value="Response_reg"/>
    <property type="match status" value="1"/>
</dbReference>
<feature type="modified residue" description="4-aspartylphosphate" evidence="6">
    <location>
        <position position="52"/>
    </location>
</feature>